<dbReference type="AlphaFoldDB" id="A0A2P2GP72"/>
<evidence type="ECO:0000256" key="4">
    <source>
        <dbReference type="SAM" id="SignalP"/>
    </source>
</evidence>
<gene>
    <name evidence="6" type="ORF">VO63_13955</name>
</gene>
<dbReference type="GO" id="GO:0000272">
    <property type="term" value="P:polysaccharide catabolic process"/>
    <property type="evidence" value="ECO:0007669"/>
    <property type="project" value="UniProtKB-KW"/>
</dbReference>
<feature type="domain" description="Fibronectin type-III" evidence="5">
    <location>
        <begin position="230"/>
        <end position="324"/>
    </location>
</feature>
<keyword evidence="6" id="KW-0378">Hydrolase</keyword>
<dbReference type="PANTHER" id="PTHR46957:SF3">
    <property type="entry name" value="CYTOKINE RECEPTOR"/>
    <property type="match status" value="1"/>
</dbReference>
<dbReference type="InterPro" id="IPR057884">
    <property type="entry name" value="FN3_RIM-BP1/2/3"/>
</dbReference>
<evidence type="ECO:0000256" key="3">
    <source>
        <dbReference type="SAM" id="MobiDB-lite"/>
    </source>
</evidence>
<feature type="region of interest" description="Disordered" evidence="3">
    <location>
        <begin position="206"/>
        <end position="234"/>
    </location>
</feature>
<dbReference type="PROSITE" id="PS50853">
    <property type="entry name" value="FN3"/>
    <property type="match status" value="3"/>
</dbReference>
<keyword evidence="7" id="KW-1185">Reference proteome</keyword>
<dbReference type="RefSeq" id="WP_046908068.1">
    <property type="nucleotide sequence ID" value="NZ_BAAAXG010000012.1"/>
</dbReference>
<feature type="domain" description="Fibronectin type-III" evidence="5">
    <location>
        <begin position="138"/>
        <end position="225"/>
    </location>
</feature>
<dbReference type="PANTHER" id="PTHR46957">
    <property type="entry name" value="CYTOKINE RECEPTOR"/>
    <property type="match status" value="1"/>
</dbReference>
<dbReference type="InterPro" id="IPR050713">
    <property type="entry name" value="RTP_Phos/Ushers"/>
</dbReference>
<feature type="compositionally biased region" description="Low complexity" evidence="3">
    <location>
        <begin position="216"/>
        <end position="225"/>
    </location>
</feature>
<organism evidence="6 7">
    <name type="scientific">Streptomyces showdoensis</name>
    <dbReference type="NCBI Taxonomy" id="68268"/>
    <lineage>
        <taxon>Bacteria</taxon>
        <taxon>Bacillati</taxon>
        <taxon>Actinomycetota</taxon>
        <taxon>Actinomycetes</taxon>
        <taxon>Kitasatosporales</taxon>
        <taxon>Streptomycetaceae</taxon>
        <taxon>Streptomyces</taxon>
    </lineage>
</organism>
<keyword evidence="1" id="KW-0326">Glycosidase</keyword>
<dbReference type="InterPro" id="IPR003961">
    <property type="entry name" value="FN3_dom"/>
</dbReference>
<name>A0A2P2GP72_STREW</name>
<dbReference type="CDD" id="cd00063">
    <property type="entry name" value="FN3"/>
    <property type="match status" value="3"/>
</dbReference>
<keyword evidence="4" id="KW-0732">Signal</keyword>
<dbReference type="InterPro" id="IPR036116">
    <property type="entry name" value="FN3_sf"/>
</dbReference>
<dbReference type="Proteomes" id="UP000265325">
    <property type="component" value="Unassembled WGS sequence"/>
</dbReference>
<dbReference type="PROSITE" id="PS51257">
    <property type="entry name" value="PROKAR_LIPOPROTEIN"/>
    <property type="match status" value="1"/>
</dbReference>
<dbReference type="Gene3D" id="2.60.40.10">
    <property type="entry name" value="Immunoglobulins"/>
    <property type="match status" value="3"/>
</dbReference>
<dbReference type="EMBL" id="LAQS01000018">
    <property type="protein sequence ID" value="KKZ73300.1"/>
    <property type="molecule type" value="Genomic_DNA"/>
</dbReference>
<dbReference type="SUPFAM" id="SSF49265">
    <property type="entry name" value="Fibronectin type III"/>
    <property type="match status" value="2"/>
</dbReference>
<keyword evidence="2" id="KW-0624">Polysaccharide degradation</keyword>
<dbReference type="Pfam" id="PF25523">
    <property type="entry name" value="Ig_RIMBP2"/>
    <property type="match status" value="1"/>
</dbReference>
<feature type="signal peptide" evidence="4">
    <location>
        <begin position="1"/>
        <end position="33"/>
    </location>
</feature>
<evidence type="ECO:0000313" key="6">
    <source>
        <dbReference type="EMBL" id="KKZ73300.1"/>
    </source>
</evidence>
<sequence>MQRPLTASLLNATTATVTGAVLLALAACSAAPAQDTTAPTAPTGVTAAAGSASTVHVMWSAATDDRAVTGYAVYRQGRKVKELPAETLMTDVTGLAPATPQIFTVRARDAAGNLSPDSAAVSATTLAATAEDRTPPTRPTALRVAPAGPDGATLSWRPARDDTRVTAYDVYQADARVHTVPGTDTTARLTGLRPGTAYAFTVRARDAAENSSPDSAPADLTTAPAPGAPPNTAPTAVTAEAVKGAVTLTWTPPRTTAPVKEHQLYLNGRFATTIVWGAQPPPGPATYTLTVPTTPGSRYTVTLRARLPDGTWGDFSAPRTVVTP</sequence>
<dbReference type="SMART" id="SM00060">
    <property type="entry name" value="FN3"/>
    <property type="match status" value="3"/>
</dbReference>
<accession>A0A2P2GP72</accession>
<evidence type="ECO:0000313" key="7">
    <source>
        <dbReference type="Proteomes" id="UP000265325"/>
    </source>
</evidence>
<feature type="chain" id="PRO_5015128488" evidence="4">
    <location>
        <begin position="34"/>
        <end position="324"/>
    </location>
</feature>
<keyword evidence="2" id="KW-0119">Carbohydrate metabolism</keyword>
<protein>
    <submittedName>
        <fullName evidence="6">Hydrolase</fullName>
    </submittedName>
</protein>
<evidence type="ECO:0000256" key="1">
    <source>
        <dbReference type="ARBA" id="ARBA00023295"/>
    </source>
</evidence>
<reference evidence="6 7" key="1">
    <citation type="submission" date="2015-05" db="EMBL/GenBank/DDBJ databases">
        <title>Draft Genome assembly of Streptomyces showdoensis.</title>
        <authorList>
            <person name="Thapa K.K."/>
            <person name="Metsa-Ketela M."/>
        </authorList>
    </citation>
    <scope>NUCLEOTIDE SEQUENCE [LARGE SCALE GENOMIC DNA]</scope>
    <source>
        <strain evidence="6 7">ATCC 15227</strain>
    </source>
</reference>
<evidence type="ECO:0000259" key="5">
    <source>
        <dbReference type="PROSITE" id="PS50853"/>
    </source>
</evidence>
<comment type="caution">
    <text evidence="6">The sequence shown here is derived from an EMBL/GenBank/DDBJ whole genome shotgun (WGS) entry which is preliminary data.</text>
</comment>
<proteinExistence type="predicted"/>
<evidence type="ECO:0000256" key="2">
    <source>
        <dbReference type="ARBA" id="ARBA00023326"/>
    </source>
</evidence>
<dbReference type="InterPro" id="IPR013783">
    <property type="entry name" value="Ig-like_fold"/>
</dbReference>
<dbReference type="GO" id="GO:0016798">
    <property type="term" value="F:hydrolase activity, acting on glycosyl bonds"/>
    <property type="evidence" value="ECO:0007669"/>
    <property type="project" value="UniProtKB-KW"/>
</dbReference>
<dbReference type="Pfam" id="PF00041">
    <property type="entry name" value="fn3"/>
    <property type="match status" value="1"/>
</dbReference>
<feature type="domain" description="Fibronectin type-III" evidence="5">
    <location>
        <begin position="41"/>
        <end position="128"/>
    </location>
</feature>
<dbReference type="GO" id="GO:0016020">
    <property type="term" value="C:membrane"/>
    <property type="evidence" value="ECO:0007669"/>
    <property type="project" value="UniProtKB-SubCell"/>
</dbReference>